<evidence type="ECO:0008006" key="4">
    <source>
        <dbReference type="Google" id="ProtNLM"/>
    </source>
</evidence>
<keyword evidence="1" id="KW-0472">Membrane</keyword>
<feature type="transmembrane region" description="Helical" evidence="1">
    <location>
        <begin position="28"/>
        <end position="47"/>
    </location>
</feature>
<evidence type="ECO:0000313" key="2">
    <source>
        <dbReference type="EMBL" id="NIZ69673.1"/>
    </source>
</evidence>
<keyword evidence="3" id="KW-1185">Reference proteome</keyword>
<dbReference type="AlphaFoldDB" id="A0A968GGJ8"/>
<evidence type="ECO:0000256" key="1">
    <source>
        <dbReference type="SAM" id="Phobius"/>
    </source>
</evidence>
<keyword evidence="1" id="KW-1133">Transmembrane helix</keyword>
<comment type="caution">
    <text evidence="2">The sequence shown here is derived from an EMBL/GenBank/DDBJ whole genome shotgun (WGS) entry which is preliminary data.</text>
</comment>
<protein>
    <recommendedName>
        <fullName evidence="4">PH domain-containing protein</fullName>
    </recommendedName>
</protein>
<reference evidence="2" key="1">
    <citation type="submission" date="2020-03" db="EMBL/GenBank/DDBJ databases">
        <title>Spirochaetal bacteria isolated from arthropods constitute a novel genus Entomospira genus novum within the order Spirochaetales.</title>
        <authorList>
            <person name="Grana-Miraglia L."/>
            <person name="Sikutova S."/>
            <person name="Fingerle V."/>
            <person name="Sing A."/>
            <person name="Castillo-Ramirez S."/>
            <person name="Margos G."/>
            <person name="Rudolf I."/>
        </authorList>
    </citation>
    <scope>NUCLEOTIDE SEQUENCE</scope>
    <source>
        <strain evidence="2">BR149</strain>
    </source>
</reference>
<dbReference type="Proteomes" id="UP000778951">
    <property type="component" value="Unassembled WGS sequence"/>
</dbReference>
<proteinExistence type="predicted"/>
<feature type="transmembrane region" description="Helical" evidence="1">
    <location>
        <begin position="53"/>
        <end position="71"/>
    </location>
</feature>
<accession>A0A968GGJ8</accession>
<gene>
    <name evidence="2" type="ORF">HCT48_05530</name>
</gene>
<dbReference type="EMBL" id="JAATLM010000001">
    <property type="protein sequence ID" value="NIZ69673.1"/>
    <property type="molecule type" value="Genomic_DNA"/>
</dbReference>
<organism evidence="2 3">
    <name type="scientific">Entomospira culicis</name>
    <dbReference type="NCBI Taxonomy" id="2719989"/>
    <lineage>
        <taxon>Bacteria</taxon>
        <taxon>Pseudomonadati</taxon>
        <taxon>Spirochaetota</taxon>
        <taxon>Spirochaetia</taxon>
        <taxon>Spirochaetales</taxon>
        <taxon>Spirochaetaceae</taxon>
        <taxon>Entomospira</taxon>
    </lineage>
</organism>
<dbReference type="RefSeq" id="WP_167695758.1">
    <property type="nucleotide sequence ID" value="NZ_CP118181.1"/>
</dbReference>
<name>A0A968GGJ8_9SPIO</name>
<evidence type="ECO:0000313" key="3">
    <source>
        <dbReference type="Proteomes" id="UP000778951"/>
    </source>
</evidence>
<keyword evidence="1" id="KW-0812">Transmembrane</keyword>
<sequence length="153" mass="17860">MFKRKAHSSPTPSLAPIFVVKSNMIYRIAYFTPLIGFLLAWPAMPLIASPIDWQIYIFSLLFVAIFSLNAGNRPLLRIEELHITFFHTMTGRINFCYINDIRYIELHKNHFVIHTRMGDSLYSPYLTQRNIKDVLTELAPHHIFTIEHASLKK</sequence>